<feature type="region of interest" description="Disordered" evidence="1">
    <location>
        <begin position="1"/>
        <end position="23"/>
    </location>
</feature>
<evidence type="ECO:0000256" key="1">
    <source>
        <dbReference type="SAM" id="MobiDB-lite"/>
    </source>
</evidence>
<dbReference type="AlphaFoldDB" id="A0A087UYU5"/>
<gene>
    <name evidence="2" type="ORF">X975_09050</name>
</gene>
<reference evidence="2 3" key="1">
    <citation type="submission" date="2013-11" db="EMBL/GenBank/DDBJ databases">
        <title>Genome sequencing of Stegodyphus mimosarum.</title>
        <authorList>
            <person name="Bechsgaard J."/>
        </authorList>
    </citation>
    <scope>NUCLEOTIDE SEQUENCE [LARGE SCALE GENOMIC DNA]</scope>
</reference>
<organism evidence="2 3">
    <name type="scientific">Stegodyphus mimosarum</name>
    <name type="common">African social velvet spider</name>
    <dbReference type="NCBI Taxonomy" id="407821"/>
    <lineage>
        <taxon>Eukaryota</taxon>
        <taxon>Metazoa</taxon>
        <taxon>Ecdysozoa</taxon>
        <taxon>Arthropoda</taxon>
        <taxon>Chelicerata</taxon>
        <taxon>Arachnida</taxon>
        <taxon>Araneae</taxon>
        <taxon>Araneomorphae</taxon>
        <taxon>Entelegynae</taxon>
        <taxon>Eresoidea</taxon>
        <taxon>Eresidae</taxon>
        <taxon>Stegodyphus</taxon>
    </lineage>
</organism>
<dbReference type="EMBL" id="KK122335">
    <property type="protein sequence ID" value="KFM82534.1"/>
    <property type="molecule type" value="Genomic_DNA"/>
</dbReference>
<dbReference type="OMA" id="IRWCFES"/>
<dbReference type="Proteomes" id="UP000054359">
    <property type="component" value="Unassembled WGS sequence"/>
</dbReference>
<sequence>MEERTVEVKTPRSCPDEGKSPPRNPIRWCFESVKAGSALLWLLCVTSWIVTNVCRSRLSHVEDRLSILESQFQELRLNVNLPPSLNHLNTHIKSVVKQQMGYQFLSR</sequence>
<feature type="compositionally biased region" description="Basic and acidic residues" evidence="1">
    <location>
        <begin position="1"/>
        <end position="20"/>
    </location>
</feature>
<dbReference type="OrthoDB" id="5983381at2759"/>
<proteinExistence type="predicted"/>
<evidence type="ECO:0000313" key="3">
    <source>
        <dbReference type="Proteomes" id="UP000054359"/>
    </source>
</evidence>
<name>A0A087UYU5_STEMI</name>
<accession>A0A087UYU5</accession>
<keyword evidence="3" id="KW-1185">Reference proteome</keyword>
<feature type="non-terminal residue" evidence="2">
    <location>
        <position position="107"/>
    </location>
</feature>
<evidence type="ECO:0000313" key="2">
    <source>
        <dbReference type="EMBL" id="KFM82534.1"/>
    </source>
</evidence>
<protein>
    <submittedName>
        <fullName evidence="2">Uncharacterized protein</fullName>
    </submittedName>
</protein>